<evidence type="ECO:0000313" key="2">
    <source>
        <dbReference type="Proteomes" id="UP001187192"/>
    </source>
</evidence>
<feature type="non-terminal residue" evidence="1">
    <location>
        <position position="1"/>
    </location>
</feature>
<dbReference type="AlphaFoldDB" id="A0AA88EN68"/>
<evidence type="ECO:0000313" key="1">
    <source>
        <dbReference type="EMBL" id="GMN73649.1"/>
    </source>
</evidence>
<dbReference type="Proteomes" id="UP001187192">
    <property type="component" value="Unassembled WGS sequence"/>
</dbReference>
<name>A0AA88EN68_FICCA</name>
<proteinExistence type="predicted"/>
<organism evidence="1 2">
    <name type="scientific">Ficus carica</name>
    <name type="common">Common fig</name>
    <dbReference type="NCBI Taxonomy" id="3494"/>
    <lineage>
        <taxon>Eukaryota</taxon>
        <taxon>Viridiplantae</taxon>
        <taxon>Streptophyta</taxon>
        <taxon>Embryophyta</taxon>
        <taxon>Tracheophyta</taxon>
        <taxon>Spermatophyta</taxon>
        <taxon>Magnoliopsida</taxon>
        <taxon>eudicotyledons</taxon>
        <taxon>Gunneridae</taxon>
        <taxon>Pentapetalae</taxon>
        <taxon>rosids</taxon>
        <taxon>fabids</taxon>
        <taxon>Rosales</taxon>
        <taxon>Moraceae</taxon>
        <taxon>Ficeae</taxon>
        <taxon>Ficus</taxon>
    </lineage>
</organism>
<dbReference type="EMBL" id="BTGU01010687">
    <property type="protein sequence ID" value="GMN73649.1"/>
    <property type="molecule type" value="Genomic_DNA"/>
</dbReference>
<keyword evidence="2" id="KW-1185">Reference proteome</keyword>
<reference evidence="1" key="1">
    <citation type="submission" date="2023-07" db="EMBL/GenBank/DDBJ databases">
        <title>draft genome sequence of fig (Ficus carica).</title>
        <authorList>
            <person name="Takahashi T."/>
            <person name="Nishimura K."/>
        </authorList>
    </citation>
    <scope>NUCLEOTIDE SEQUENCE</scope>
</reference>
<gene>
    <name evidence="1" type="ORF">TIFTF001_052212</name>
</gene>
<accession>A0AA88EN68</accession>
<protein>
    <submittedName>
        <fullName evidence="1">Uncharacterized protein</fullName>
    </submittedName>
</protein>
<sequence>ELQVERRRASACKSAPESVRPCALTGHKEAGRALVGRAGWAHSGWARPRLRCGLKLDFHLQFF</sequence>
<comment type="caution">
    <text evidence="1">The sequence shown here is derived from an EMBL/GenBank/DDBJ whole genome shotgun (WGS) entry which is preliminary data.</text>
</comment>